<reference evidence="2" key="1">
    <citation type="submission" date="2019-10" db="EMBL/GenBank/DDBJ databases">
        <title>Draft genome sequence of Panacibacter sp. KCS-6.</title>
        <authorList>
            <person name="Yim K.J."/>
        </authorList>
    </citation>
    <scope>NUCLEOTIDE SEQUENCE</scope>
    <source>
        <strain evidence="2">KCS-6</strain>
    </source>
</reference>
<dbReference type="Proteomes" id="UP000598971">
    <property type="component" value="Unassembled WGS sequence"/>
</dbReference>
<feature type="signal peptide" evidence="1">
    <location>
        <begin position="1"/>
        <end position="20"/>
    </location>
</feature>
<dbReference type="EMBL" id="WHPF01000016">
    <property type="protein sequence ID" value="NNV57585.1"/>
    <property type="molecule type" value="Genomic_DNA"/>
</dbReference>
<evidence type="ECO:0000313" key="3">
    <source>
        <dbReference type="Proteomes" id="UP000598971"/>
    </source>
</evidence>
<evidence type="ECO:0000313" key="2">
    <source>
        <dbReference type="EMBL" id="NNV57585.1"/>
    </source>
</evidence>
<accession>A0A8J8FGF4</accession>
<proteinExistence type="predicted"/>
<protein>
    <recommendedName>
        <fullName evidence="4">Outer membrane protein beta-barrel domain-containing protein</fullName>
    </recommendedName>
</protein>
<dbReference type="AlphaFoldDB" id="A0A8J8FGF4"/>
<keyword evidence="1" id="KW-0732">Signal</keyword>
<organism evidence="2 3">
    <name type="scientific">Limnovirga soli</name>
    <dbReference type="NCBI Taxonomy" id="2656915"/>
    <lineage>
        <taxon>Bacteria</taxon>
        <taxon>Pseudomonadati</taxon>
        <taxon>Bacteroidota</taxon>
        <taxon>Chitinophagia</taxon>
        <taxon>Chitinophagales</taxon>
        <taxon>Chitinophagaceae</taxon>
        <taxon>Limnovirga</taxon>
    </lineage>
</organism>
<keyword evidence="3" id="KW-1185">Reference proteome</keyword>
<gene>
    <name evidence="2" type="ORF">GD597_19095</name>
</gene>
<dbReference type="RefSeq" id="WP_171609531.1">
    <property type="nucleotide sequence ID" value="NZ_WHPF01000016.1"/>
</dbReference>
<comment type="caution">
    <text evidence="2">The sequence shown here is derived from an EMBL/GenBank/DDBJ whole genome shotgun (WGS) entry which is preliminary data.</text>
</comment>
<evidence type="ECO:0000256" key="1">
    <source>
        <dbReference type="SAM" id="SignalP"/>
    </source>
</evidence>
<sequence length="246" mass="27333">MRNLTVLFISFLCVSSTGFAQKTDTLTHHREFIDFGGTIGNDQGSVSAAYTYNWKLGEKRKLELGLGARYTGYFGKKKDYITAPASLARTTSFPFVIVFAGQREENFDTLTVQRPFVNSLNITFNLGYALGPKWYAGTNIDVIGYSFGPSTNAVFKSNGNTTTEPKSKVVPFNLLLTGDNDRGSLNSEFFVSYKISERCSIKGIYQFLFTEYTSTTVQQIAPDGSSNNRFRNKANNFGIGISYSLK</sequence>
<evidence type="ECO:0008006" key="4">
    <source>
        <dbReference type="Google" id="ProtNLM"/>
    </source>
</evidence>
<name>A0A8J8FGF4_9BACT</name>
<feature type="chain" id="PRO_5035326805" description="Outer membrane protein beta-barrel domain-containing protein" evidence="1">
    <location>
        <begin position="21"/>
        <end position="246"/>
    </location>
</feature>